<proteinExistence type="predicted"/>
<keyword evidence="3" id="KW-1185">Reference proteome</keyword>
<reference evidence="2 3" key="1">
    <citation type="submission" date="2016-10" db="EMBL/GenBank/DDBJ databases">
        <authorList>
            <person name="de Groot N.N."/>
        </authorList>
    </citation>
    <scope>NUCLEOTIDE SEQUENCE [LARGE SCALE GENOMIC DNA]</scope>
    <source>
        <strain evidence="2 3">DSM 20117</strain>
    </source>
</reference>
<feature type="chain" id="PRO_5010201609" evidence="1">
    <location>
        <begin position="39"/>
        <end position="124"/>
    </location>
</feature>
<keyword evidence="1" id="KW-0732">Signal</keyword>
<evidence type="ECO:0000313" key="2">
    <source>
        <dbReference type="EMBL" id="SDQ92366.1"/>
    </source>
</evidence>
<dbReference type="AlphaFoldDB" id="A0A1H1EW34"/>
<dbReference type="EMBL" id="FNKH01000002">
    <property type="protein sequence ID" value="SDQ92366.1"/>
    <property type="molecule type" value="Genomic_DNA"/>
</dbReference>
<dbReference type="OrthoDB" id="4955312at2"/>
<feature type="signal peptide" evidence="1">
    <location>
        <begin position="1"/>
        <end position="38"/>
    </location>
</feature>
<gene>
    <name evidence="2" type="ORF">SAMN04489742_3097</name>
</gene>
<dbReference type="KEGG" id="acry:AC20117_01990"/>
<evidence type="ECO:0000256" key="1">
    <source>
        <dbReference type="SAM" id="SignalP"/>
    </source>
</evidence>
<sequence length="124" mass="13133">MSSRQRYLVRSMRVAAGSFLTAATVATLTVIGSGPAAASSSTANAVHSHLAVAGTGTFIRRESDLPVKQPAEARITGGRQDAERESRLAGLRAEMDQAVAWGMVTQRQADGFITQLASRIDRGF</sequence>
<protein>
    <submittedName>
        <fullName evidence="2">Uncharacterized protein</fullName>
    </submittedName>
</protein>
<organism evidence="2 3">
    <name type="scientific">Crystallibacter crystallopoietes</name>
    <dbReference type="NCBI Taxonomy" id="37928"/>
    <lineage>
        <taxon>Bacteria</taxon>
        <taxon>Bacillati</taxon>
        <taxon>Actinomycetota</taxon>
        <taxon>Actinomycetes</taxon>
        <taxon>Micrococcales</taxon>
        <taxon>Micrococcaceae</taxon>
        <taxon>Crystallibacter</taxon>
    </lineage>
</organism>
<name>A0A1H1EW34_9MICC</name>
<dbReference type="RefSeq" id="WP_074701212.1">
    <property type="nucleotide sequence ID" value="NZ_CP018863.1"/>
</dbReference>
<evidence type="ECO:0000313" key="3">
    <source>
        <dbReference type="Proteomes" id="UP000181917"/>
    </source>
</evidence>
<accession>A0A1H1EW34</accession>
<dbReference type="Proteomes" id="UP000181917">
    <property type="component" value="Unassembled WGS sequence"/>
</dbReference>